<accession>A0A445M128</accession>
<dbReference type="Gene3D" id="3.10.10.10">
    <property type="entry name" value="HIV Type 1 Reverse Transcriptase, subunit A, domain 1"/>
    <property type="match status" value="1"/>
</dbReference>
<dbReference type="Proteomes" id="UP000289340">
    <property type="component" value="Chromosome 1"/>
</dbReference>
<name>A0A445M128_GLYSO</name>
<evidence type="ECO:0000256" key="1">
    <source>
        <dbReference type="SAM" id="MobiDB-lite"/>
    </source>
</evidence>
<dbReference type="PANTHER" id="PTHR35046">
    <property type="entry name" value="ZINC KNUCKLE (CCHC-TYPE) FAMILY PROTEIN"/>
    <property type="match status" value="1"/>
</dbReference>
<keyword evidence="3" id="KW-1185">Reference proteome</keyword>
<feature type="region of interest" description="Disordered" evidence="1">
    <location>
        <begin position="82"/>
        <end position="101"/>
    </location>
</feature>
<evidence type="ECO:0000313" key="2">
    <source>
        <dbReference type="EMBL" id="RZC29238.1"/>
    </source>
</evidence>
<evidence type="ECO:0000313" key="3">
    <source>
        <dbReference type="Proteomes" id="UP000289340"/>
    </source>
</evidence>
<dbReference type="EMBL" id="QZWG01000001">
    <property type="protein sequence ID" value="RZC29238.1"/>
    <property type="molecule type" value="Genomic_DNA"/>
</dbReference>
<proteinExistence type="predicted"/>
<dbReference type="InterPro" id="IPR043502">
    <property type="entry name" value="DNA/RNA_pol_sf"/>
</dbReference>
<protein>
    <submittedName>
        <fullName evidence="2">Uncharacterized protein</fullName>
    </submittedName>
</protein>
<dbReference type="PANTHER" id="PTHR35046:SF9">
    <property type="entry name" value="RNA-DIRECTED DNA POLYMERASE"/>
    <property type="match status" value="1"/>
</dbReference>
<dbReference type="SUPFAM" id="SSF56672">
    <property type="entry name" value="DNA/RNA polymerases"/>
    <property type="match status" value="1"/>
</dbReference>
<comment type="caution">
    <text evidence="2">The sequence shown here is derived from an EMBL/GenBank/DDBJ whole genome shotgun (WGS) entry which is preliminary data.</text>
</comment>
<organism evidence="2 3">
    <name type="scientific">Glycine soja</name>
    <name type="common">Wild soybean</name>
    <dbReference type="NCBI Taxonomy" id="3848"/>
    <lineage>
        <taxon>Eukaryota</taxon>
        <taxon>Viridiplantae</taxon>
        <taxon>Streptophyta</taxon>
        <taxon>Embryophyta</taxon>
        <taxon>Tracheophyta</taxon>
        <taxon>Spermatophyta</taxon>
        <taxon>Magnoliopsida</taxon>
        <taxon>eudicotyledons</taxon>
        <taxon>Gunneridae</taxon>
        <taxon>Pentapetalae</taxon>
        <taxon>rosids</taxon>
        <taxon>fabids</taxon>
        <taxon>Fabales</taxon>
        <taxon>Fabaceae</taxon>
        <taxon>Papilionoideae</taxon>
        <taxon>50 kb inversion clade</taxon>
        <taxon>NPAAA clade</taxon>
        <taxon>indigoferoid/millettioid clade</taxon>
        <taxon>Phaseoleae</taxon>
        <taxon>Glycine</taxon>
        <taxon>Glycine subgen. Soja</taxon>
    </lineage>
</organism>
<reference evidence="2 3" key="1">
    <citation type="submission" date="2018-09" db="EMBL/GenBank/DDBJ databases">
        <title>A high-quality reference genome of wild soybean provides a powerful tool to mine soybean genomes.</title>
        <authorList>
            <person name="Xie M."/>
            <person name="Chung C.Y.L."/>
            <person name="Li M.-W."/>
            <person name="Wong F.-L."/>
            <person name="Chan T.-F."/>
            <person name="Lam H.-M."/>
        </authorList>
    </citation>
    <scope>NUCLEOTIDE SEQUENCE [LARGE SCALE GENOMIC DNA]</scope>
    <source>
        <strain evidence="3">cv. W05</strain>
        <tissue evidence="2">Hypocotyl of etiolated seedlings</tissue>
    </source>
</reference>
<dbReference type="AlphaFoldDB" id="A0A445M128"/>
<sequence length="393" mass="45297">MTIDAHHKPPLLVVGPLHGEERFNRSVILRINLKDSIKKQARNPLFRVFFEEFEDVFLKEIPHGLPALRGIEHHIDLAPGDVLPNRPTYRSNPQETKETQKQVKDLMQKSKSYDDRLMNHVVFIVSSQGVRVDQEKVKPIQEWPIPKNGCLRQGMARIPSLWRCIGSLRWHSSYQARNLMMLAMLLTCYLKKWCISMDYQEALFLIVTQNSQVTFGEPCGHKDGKVKAEYVKKLHEQVKAQIEQKTKSYVKHANKGGDDEDQTSNMDNEALQGLGAPMTRASAKQRKPYTKWRYGYQIGGAKGNNNSNKASYAQVVAKKAQVHKRRWIPKVGKKEVGWERHVVRYLGDNLVLLSDVYGTKVEEVVKREEVWFTKLFASINKWSLEDRSGHRLA</sequence>
<gene>
    <name evidence="2" type="ORF">D0Y65_001004</name>
</gene>